<dbReference type="AlphaFoldDB" id="A0A2S9YBB7"/>
<protein>
    <submittedName>
        <fullName evidence="2">Sulfotransferase domain protein</fullName>
    </submittedName>
</protein>
<sequence>MSRLEQFDDPPIIVGGCGRSGTTLLLALLGAHPEIHAIPHETRLFCLFAEQSQDPAERRELLEDPSFGAAARLARLETVLARDPLRPSARRWCEKTPRNVLCFEEISELFTGRVKLVEIVRDGRDVVLSRHPLQPDHSWVSPARWVRDVAAGRRAAERVEVHTLRYEDLTREPEATLAKLGAELGLAGLDELDGWRERTNIQRSGAWREGGVQPVSTAATERWRAQPDHPKVRALLAEPGARELLDYHGYLDP</sequence>
<gene>
    <name evidence="2" type="ORF">ENSA5_23310</name>
</gene>
<name>A0A2S9YBB7_9BACT</name>
<keyword evidence="3" id="KW-1185">Reference proteome</keyword>
<keyword evidence="1 2" id="KW-0808">Transferase</keyword>
<dbReference type="InterPro" id="IPR027417">
    <property type="entry name" value="P-loop_NTPase"/>
</dbReference>
<dbReference type="PANTHER" id="PTHR12788">
    <property type="entry name" value="PROTEIN-TYROSINE SULFOTRANSFERASE 2"/>
    <property type="match status" value="1"/>
</dbReference>
<organism evidence="2 3">
    <name type="scientific">Enhygromyxa salina</name>
    <dbReference type="NCBI Taxonomy" id="215803"/>
    <lineage>
        <taxon>Bacteria</taxon>
        <taxon>Pseudomonadati</taxon>
        <taxon>Myxococcota</taxon>
        <taxon>Polyangia</taxon>
        <taxon>Nannocystales</taxon>
        <taxon>Nannocystaceae</taxon>
        <taxon>Enhygromyxa</taxon>
    </lineage>
</organism>
<dbReference type="RefSeq" id="WP_106391749.1">
    <property type="nucleotide sequence ID" value="NZ_PVNK01000119.1"/>
</dbReference>
<evidence type="ECO:0000256" key="1">
    <source>
        <dbReference type="ARBA" id="ARBA00022679"/>
    </source>
</evidence>
<reference evidence="2 3" key="1">
    <citation type="submission" date="2018-03" db="EMBL/GenBank/DDBJ databases">
        <title>Draft Genome Sequences of the Obligatory Marine Myxobacteria Enhygromyxa salina SWB005.</title>
        <authorList>
            <person name="Poehlein A."/>
            <person name="Moghaddam J.A."/>
            <person name="Harms H."/>
            <person name="Alanjari M."/>
            <person name="Koenig G.M."/>
            <person name="Daniel R."/>
            <person name="Schaeberle T.F."/>
        </authorList>
    </citation>
    <scope>NUCLEOTIDE SEQUENCE [LARGE SCALE GENOMIC DNA]</scope>
    <source>
        <strain evidence="2 3">SWB005</strain>
    </source>
</reference>
<dbReference type="Gene3D" id="3.40.50.300">
    <property type="entry name" value="P-loop containing nucleotide triphosphate hydrolases"/>
    <property type="match status" value="1"/>
</dbReference>
<dbReference type="Proteomes" id="UP000237968">
    <property type="component" value="Unassembled WGS sequence"/>
</dbReference>
<dbReference type="Pfam" id="PF13469">
    <property type="entry name" value="Sulfotransfer_3"/>
    <property type="match status" value="1"/>
</dbReference>
<dbReference type="GO" id="GO:0008476">
    <property type="term" value="F:protein-tyrosine sulfotransferase activity"/>
    <property type="evidence" value="ECO:0007669"/>
    <property type="project" value="InterPro"/>
</dbReference>
<evidence type="ECO:0000313" key="3">
    <source>
        <dbReference type="Proteomes" id="UP000237968"/>
    </source>
</evidence>
<dbReference type="InterPro" id="IPR026634">
    <property type="entry name" value="TPST-like"/>
</dbReference>
<dbReference type="PANTHER" id="PTHR12788:SF10">
    <property type="entry name" value="PROTEIN-TYROSINE SULFOTRANSFERASE"/>
    <property type="match status" value="1"/>
</dbReference>
<evidence type="ECO:0000313" key="2">
    <source>
        <dbReference type="EMBL" id="PRQ02404.1"/>
    </source>
</evidence>
<accession>A0A2S9YBB7</accession>
<dbReference type="SUPFAM" id="SSF52540">
    <property type="entry name" value="P-loop containing nucleoside triphosphate hydrolases"/>
    <property type="match status" value="1"/>
</dbReference>
<dbReference type="EMBL" id="PVNK01000119">
    <property type="protein sequence ID" value="PRQ02404.1"/>
    <property type="molecule type" value="Genomic_DNA"/>
</dbReference>
<comment type="caution">
    <text evidence="2">The sequence shown here is derived from an EMBL/GenBank/DDBJ whole genome shotgun (WGS) entry which is preliminary data.</text>
</comment>
<proteinExistence type="predicted"/>